<gene>
    <name evidence="2" type="ORF">KSB_57420</name>
</gene>
<keyword evidence="1" id="KW-0812">Transmembrane</keyword>
<dbReference type="EMBL" id="BNJG01000002">
    <property type="protein sequence ID" value="GHO57267.1"/>
    <property type="molecule type" value="Genomic_DNA"/>
</dbReference>
<dbReference type="Pfam" id="PF05437">
    <property type="entry name" value="AzlD"/>
    <property type="match status" value="1"/>
</dbReference>
<organism evidence="2 3">
    <name type="scientific">Ktedonobacter robiniae</name>
    <dbReference type="NCBI Taxonomy" id="2778365"/>
    <lineage>
        <taxon>Bacteria</taxon>
        <taxon>Bacillati</taxon>
        <taxon>Chloroflexota</taxon>
        <taxon>Ktedonobacteria</taxon>
        <taxon>Ktedonobacterales</taxon>
        <taxon>Ktedonobacteraceae</taxon>
        <taxon>Ktedonobacter</taxon>
    </lineage>
</organism>
<keyword evidence="1" id="KW-1133">Transmembrane helix</keyword>
<evidence type="ECO:0000256" key="1">
    <source>
        <dbReference type="SAM" id="Phobius"/>
    </source>
</evidence>
<keyword evidence="1" id="KW-0472">Membrane</keyword>
<reference evidence="2 3" key="1">
    <citation type="journal article" date="2021" name="Int. J. Syst. Evol. Microbiol.">
        <title>Reticulibacter mediterranei gen. nov., sp. nov., within the new family Reticulibacteraceae fam. nov., and Ktedonospora formicarum gen. nov., sp. nov., Ktedonobacter robiniae sp. nov., Dictyobacter formicarum sp. nov. and Dictyobacter arantiisoli sp. nov., belonging to the class Ktedonobacteria.</title>
        <authorList>
            <person name="Yabe S."/>
            <person name="Zheng Y."/>
            <person name="Wang C.M."/>
            <person name="Sakai Y."/>
            <person name="Abe K."/>
            <person name="Yokota A."/>
            <person name="Donadio S."/>
            <person name="Cavaletti L."/>
            <person name="Monciardini P."/>
        </authorList>
    </citation>
    <scope>NUCLEOTIDE SEQUENCE [LARGE SCALE GENOMIC DNA]</scope>
    <source>
        <strain evidence="2 3">SOSP1-30</strain>
    </source>
</reference>
<dbReference type="RefSeq" id="WP_201373684.1">
    <property type="nucleotide sequence ID" value="NZ_BNJG01000002.1"/>
</dbReference>
<evidence type="ECO:0000313" key="2">
    <source>
        <dbReference type="EMBL" id="GHO57267.1"/>
    </source>
</evidence>
<comment type="caution">
    <text evidence="2">The sequence shown here is derived from an EMBL/GenBank/DDBJ whole genome shotgun (WGS) entry which is preliminary data.</text>
</comment>
<evidence type="ECO:0000313" key="3">
    <source>
        <dbReference type="Proteomes" id="UP000654345"/>
    </source>
</evidence>
<name>A0ABQ3UY22_9CHLR</name>
<accession>A0ABQ3UY22</accession>
<dbReference type="InterPro" id="IPR008407">
    <property type="entry name" value="Brnchd-chn_aa_trnsp_AzlD"/>
</dbReference>
<feature type="transmembrane region" description="Helical" evidence="1">
    <location>
        <begin position="86"/>
        <end position="104"/>
    </location>
</feature>
<sequence length="105" mass="11456">MMTWLLIIGIGLLTYGLRLSFIVGLGRVEMPALALRTLRFVPIAVLTAIIVPQLLLPGGVVDLSLHNPRWLAGLLAALIAWRTRNVFLTIVIGMLALWGLQALFG</sequence>
<protein>
    <submittedName>
        <fullName evidence="2">Membrane protein</fullName>
    </submittedName>
</protein>
<feature type="transmembrane region" description="Helical" evidence="1">
    <location>
        <begin position="42"/>
        <end position="65"/>
    </location>
</feature>
<keyword evidence="3" id="KW-1185">Reference proteome</keyword>
<dbReference type="Proteomes" id="UP000654345">
    <property type="component" value="Unassembled WGS sequence"/>
</dbReference>
<proteinExistence type="predicted"/>